<keyword evidence="3" id="KW-1185">Reference proteome</keyword>
<dbReference type="SMART" id="SM00255">
    <property type="entry name" value="TIR"/>
    <property type="match status" value="1"/>
</dbReference>
<proteinExistence type="predicted"/>
<dbReference type="SUPFAM" id="SSF52200">
    <property type="entry name" value="Toll/Interleukin receptor TIR domain"/>
    <property type="match status" value="1"/>
</dbReference>
<protein>
    <submittedName>
        <fullName evidence="2">Toll/interleukin-1 receptor domain-containing protein</fullName>
    </submittedName>
</protein>
<dbReference type="Pfam" id="PF13676">
    <property type="entry name" value="TIR_2"/>
    <property type="match status" value="1"/>
</dbReference>
<keyword evidence="2" id="KW-0675">Receptor</keyword>
<feature type="domain" description="TIR" evidence="1">
    <location>
        <begin position="1"/>
        <end position="143"/>
    </location>
</feature>
<evidence type="ECO:0000259" key="1">
    <source>
        <dbReference type="PROSITE" id="PS50104"/>
    </source>
</evidence>
<dbReference type="InterPro" id="IPR035897">
    <property type="entry name" value="Toll_tir_struct_dom_sf"/>
</dbReference>
<accession>A0ABY4KLU3</accession>
<evidence type="ECO:0000313" key="3">
    <source>
        <dbReference type="Proteomes" id="UP000831189"/>
    </source>
</evidence>
<sequence>MSKSIFISYSHKDELHREDLEEHLSMLRREGIIEVWHDRKITAGSEWKNVIDENLDSAEIIIFLISPSFLASDYCHDIELKRALERHESGLTKIVSIIVRACDWQSAGFAKFQALPKDALPITLWSDRDSAWLDAVRGLRSHMLESIAEEKKSLKVTDQQHDSKAAVSPEQAAWLDDTEIVLTHRKADKIKLGDIYVYPDIELESENKKKSK</sequence>
<dbReference type="EMBL" id="CP096208">
    <property type="protein sequence ID" value="UPQ81800.1"/>
    <property type="molecule type" value="Genomic_DNA"/>
</dbReference>
<evidence type="ECO:0000313" key="2">
    <source>
        <dbReference type="EMBL" id="UPQ81800.1"/>
    </source>
</evidence>
<dbReference type="InterPro" id="IPR000157">
    <property type="entry name" value="TIR_dom"/>
</dbReference>
<gene>
    <name evidence="2" type="ORF">M0M42_15480</name>
</gene>
<organism evidence="2 3">
    <name type="scientific">Pseudomonas knackmussii</name>
    <dbReference type="NCBI Taxonomy" id="65741"/>
    <lineage>
        <taxon>Bacteria</taxon>
        <taxon>Pseudomonadati</taxon>
        <taxon>Pseudomonadota</taxon>
        <taxon>Gammaproteobacteria</taxon>
        <taxon>Pseudomonadales</taxon>
        <taxon>Pseudomonadaceae</taxon>
        <taxon>Pseudomonas</taxon>
    </lineage>
</organism>
<reference evidence="2 3" key="1">
    <citation type="submission" date="2022-04" db="EMBL/GenBank/DDBJ databases">
        <title>Pseudomonas knackmussii B09-2.</title>
        <authorList>
            <person name="Deng Y."/>
        </authorList>
    </citation>
    <scope>NUCLEOTIDE SEQUENCE [LARGE SCALE GENOMIC DNA]</scope>
    <source>
        <strain evidence="2 3">B09-2</strain>
    </source>
</reference>
<name>A0ABY4KLU3_9PSED</name>
<dbReference type="Proteomes" id="UP000831189">
    <property type="component" value="Chromosome"/>
</dbReference>
<dbReference type="PROSITE" id="PS50104">
    <property type="entry name" value="TIR"/>
    <property type="match status" value="1"/>
</dbReference>
<dbReference type="Gene3D" id="3.40.50.10140">
    <property type="entry name" value="Toll/interleukin-1 receptor homology (TIR) domain"/>
    <property type="match status" value="1"/>
</dbReference>